<dbReference type="InterPro" id="IPR051540">
    <property type="entry name" value="S-2-haloacid_dehalogenase"/>
</dbReference>
<dbReference type="SFLD" id="SFLDS00003">
    <property type="entry name" value="Haloacid_Dehalogenase"/>
    <property type="match status" value="1"/>
</dbReference>
<comment type="function">
    <text evidence="3">Catalyzes the hydrolytic dehalogenation of small (S)-2-haloalkanoic acids to yield the corresponding (R)-2-hydroxyalkanoic acids.</text>
</comment>
<organism evidence="4 5">
    <name type="scientific">Chromohalobacter sarecensis</name>
    <dbReference type="NCBI Taxonomy" id="245294"/>
    <lineage>
        <taxon>Bacteria</taxon>
        <taxon>Pseudomonadati</taxon>
        <taxon>Pseudomonadota</taxon>
        <taxon>Gammaproteobacteria</taxon>
        <taxon>Oceanospirillales</taxon>
        <taxon>Halomonadaceae</taxon>
        <taxon>Chromohalobacter</taxon>
    </lineage>
</organism>
<dbReference type="Gene3D" id="3.40.50.1000">
    <property type="entry name" value="HAD superfamily/HAD-like"/>
    <property type="match status" value="1"/>
</dbReference>
<comment type="caution">
    <text evidence="4">The sequence shown here is derived from an EMBL/GenBank/DDBJ whole genome shotgun (WGS) entry which is preliminary data.</text>
</comment>
<evidence type="ECO:0000256" key="2">
    <source>
        <dbReference type="ARBA" id="ARBA00022801"/>
    </source>
</evidence>
<evidence type="ECO:0000256" key="3">
    <source>
        <dbReference type="RuleBase" id="RU368077"/>
    </source>
</evidence>
<name>A0ABV9D2R6_9GAMM</name>
<sequence>MILVFDVNETLLDTAALAPFFEEVFGEAAVRGEWFLTLEETWMTATLAGRYHPFGQLAKSALRQTGWRHGVEISEARQGQLIDMLTTLPAHPDVAPALAELRAKGYRLTALTNGTLKAVQHQLAHAELDAAFDVILSIDSIASYKPGQPAYQYVADHWQVSTRELVMIAAHGWDLIGAASAGCKTGFIARRGKVIDPQLFQPDWQDDSLTGLSRQLIADVSPM</sequence>
<evidence type="ECO:0000313" key="4">
    <source>
        <dbReference type="EMBL" id="MFC4539317.1"/>
    </source>
</evidence>
<dbReference type="EC" id="3.8.1.2" evidence="3"/>
<keyword evidence="2 3" id="KW-0378">Hydrolase</keyword>
<dbReference type="Proteomes" id="UP001596030">
    <property type="component" value="Unassembled WGS sequence"/>
</dbReference>
<dbReference type="SFLD" id="SFLDG01129">
    <property type="entry name" value="C1.5:_HAD__Beta-PGM__Phosphata"/>
    <property type="match status" value="1"/>
</dbReference>
<dbReference type="RefSeq" id="WP_246976456.1">
    <property type="nucleotide sequence ID" value="NZ_JAKGAN010000011.1"/>
</dbReference>
<comment type="similarity">
    <text evidence="1 3">Belongs to the HAD-like hydrolase superfamily. S-2-haloalkanoic acid dehalogenase family.</text>
</comment>
<dbReference type="NCBIfam" id="TIGR01428">
    <property type="entry name" value="HAD_type_II"/>
    <property type="match status" value="1"/>
</dbReference>
<proteinExistence type="inferred from homology"/>
<evidence type="ECO:0000313" key="5">
    <source>
        <dbReference type="Proteomes" id="UP001596030"/>
    </source>
</evidence>
<gene>
    <name evidence="4" type="ORF">ACFO0U_11055</name>
</gene>
<dbReference type="InterPro" id="IPR006328">
    <property type="entry name" value="2-HAD"/>
</dbReference>
<dbReference type="CDD" id="cd02588">
    <property type="entry name" value="HAD_L2-DEX"/>
    <property type="match status" value="1"/>
</dbReference>
<dbReference type="PANTHER" id="PTHR43316">
    <property type="entry name" value="HYDROLASE, HALOACID DELAHOGENASE-RELATED"/>
    <property type="match status" value="1"/>
</dbReference>
<dbReference type="SUPFAM" id="SSF56784">
    <property type="entry name" value="HAD-like"/>
    <property type="match status" value="1"/>
</dbReference>
<dbReference type="EMBL" id="JBHSEU010000019">
    <property type="protein sequence ID" value="MFC4539317.1"/>
    <property type="molecule type" value="Genomic_DNA"/>
</dbReference>
<dbReference type="PANTHER" id="PTHR43316:SF3">
    <property type="entry name" value="HALOACID DEHALOGENASE, TYPE II (AFU_ORTHOLOGUE AFUA_2G07750)-RELATED"/>
    <property type="match status" value="1"/>
</dbReference>
<dbReference type="Pfam" id="PF00702">
    <property type="entry name" value="Hydrolase"/>
    <property type="match status" value="1"/>
</dbReference>
<dbReference type="InterPro" id="IPR023198">
    <property type="entry name" value="PGP-like_dom2"/>
</dbReference>
<dbReference type="InterPro" id="IPR006439">
    <property type="entry name" value="HAD-SF_hydro_IA"/>
</dbReference>
<dbReference type="PRINTS" id="PR00413">
    <property type="entry name" value="HADHALOGNASE"/>
</dbReference>
<keyword evidence="5" id="KW-1185">Reference proteome</keyword>
<evidence type="ECO:0000256" key="1">
    <source>
        <dbReference type="ARBA" id="ARBA00008106"/>
    </source>
</evidence>
<dbReference type="InterPro" id="IPR023214">
    <property type="entry name" value="HAD_sf"/>
</dbReference>
<protein>
    <recommendedName>
        <fullName evidence="3">(S)-2-haloacid dehalogenase</fullName>
        <ecNumber evidence="3">3.8.1.2</ecNumber>
    </recommendedName>
    <alternativeName>
        <fullName evidence="3">2-haloalkanoic acid dehalogenase</fullName>
    </alternativeName>
    <alternativeName>
        <fullName evidence="3">Halocarboxylic acid halidohydrolase</fullName>
    </alternativeName>
    <alternativeName>
        <fullName evidence="3">L-2-haloacid dehalogenase</fullName>
    </alternativeName>
</protein>
<reference evidence="5" key="1">
    <citation type="journal article" date="2019" name="Int. J. Syst. Evol. Microbiol.">
        <title>The Global Catalogue of Microorganisms (GCM) 10K type strain sequencing project: providing services to taxonomists for standard genome sequencing and annotation.</title>
        <authorList>
            <consortium name="The Broad Institute Genomics Platform"/>
            <consortium name="The Broad Institute Genome Sequencing Center for Infectious Disease"/>
            <person name="Wu L."/>
            <person name="Ma J."/>
        </authorList>
    </citation>
    <scope>NUCLEOTIDE SEQUENCE [LARGE SCALE GENOMIC DNA]</scope>
    <source>
        <strain evidence="5">CGMCC 1.12121</strain>
    </source>
</reference>
<dbReference type="NCBIfam" id="TIGR01493">
    <property type="entry name" value="HAD-SF-IA-v2"/>
    <property type="match status" value="1"/>
</dbReference>
<dbReference type="InterPro" id="IPR036412">
    <property type="entry name" value="HAD-like_sf"/>
</dbReference>
<accession>A0ABV9D2R6</accession>
<dbReference type="Gene3D" id="1.10.150.240">
    <property type="entry name" value="Putative phosphatase, domain 2"/>
    <property type="match status" value="1"/>
</dbReference>
<comment type="catalytic activity">
    <reaction evidence="3">
        <text>an (S)-2-haloacid + H2O = a (2R)-2-hydroxycarboxylate + a halide anion + H(+)</text>
        <dbReference type="Rhea" id="RHEA:11192"/>
        <dbReference type="ChEBI" id="CHEBI:15377"/>
        <dbReference type="ChEBI" id="CHEBI:15378"/>
        <dbReference type="ChEBI" id="CHEBI:16042"/>
        <dbReference type="ChEBI" id="CHEBI:58314"/>
        <dbReference type="ChEBI" id="CHEBI:137405"/>
        <dbReference type="EC" id="3.8.1.2"/>
    </reaction>
</comment>